<sequence length="304" mass="33269">MSKRRVLIFTIVLLLLAALGAGAYYFRSQITDFIKGINGDNKDDNNGEEIACEGQVYTNTRQGYKVCYKTGWYTQEFGYSQLWVGFDAFPIPTASEYAGVFNISVSRQNSATLLAQYLSSLKDPETAAASVGGVTGIRIDGAYAADDVFFPNYLQSVAVVEDAGRTYSIVMLSSPDGFASNEADFEKFLSSFQFLEDTAVAPWGKNIYLDTPWPNDEVSDSFRISGSAQGAFENTIVARLKTESGTVLFEEPIVYNAPEVGELGYFDIAVTFQTTAESGNLEVFYTSPKDGSVVDLVSVPLKFK</sequence>
<dbReference type="InterPro" id="IPR018911">
    <property type="entry name" value="Gmad2_Ig-like_dom"/>
</dbReference>
<dbReference type="Proteomes" id="UP000034913">
    <property type="component" value="Unassembled WGS sequence"/>
</dbReference>
<comment type="caution">
    <text evidence="2">The sequence shown here is derived from an EMBL/GenBank/DDBJ whole genome shotgun (WGS) entry which is preliminary data.</text>
</comment>
<dbReference type="AlphaFoldDB" id="A0A0G1X6G7"/>
<gene>
    <name evidence="2" type="ORF">VF00_C0007G0007</name>
</gene>
<evidence type="ECO:0000259" key="1">
    <source>
        <dbReference type="Pfam" id="PF10648"/>
    </source>
</evidence>
<proteinExistence type="predicted"/>
<accession>A0A0G1X6G7</accession>
<evidence type="ECO:0000313" key="3">
    <source>
        <dbReference type="Proteomes" id="UP000034913"/>
    </source>
</evidence>
<dbReference type="Pfam" id="PF10648">
    <property type="entry name" value="Gmad2"/>
    <property type="match status" value="1"/>
</dbReference>
<dbReference type="EMBL" id="LCRB01000007">
    <property type="protein sequence ID" value="KKW26430.1"/>
    <property type="molecule type" value="Genomic_DNA"/>
</dbReference>
<reference evidence="2 3" key="1">
    <citation type="journal article" date="2015" name="Nature">
        <title>rRNA introns, odd ribosomes, and small enigmatic genomes across a large radiation of phyla.</title>
        <authorList>
            <person name="Brown C.T."/>
            <person name="Hug L.A."/>
            <person name="Thomas B.C."/>
            <person name="Sharon I."/>
            <person name="Castelle C.J."/>
            <person name="Singh A."/>
            <person name="Wilkins M.J."/>
            <person name="Williams K.H."/>
            <person name="Banfield J.F."/>
        </authorList>
    </citation>
    <scope>NUCLEOTIDE SEQUENCE [LARGE SCALE GENOMIC DNA]</scope>
</reference>
<name>A0A0G1X6G7_UNCK3</name>
<feature type="domain" description="Bacterial spore germination immunoglobulin-like" evidence="1">
    <location>
        <begin position="207"/>
        <end position="292"/>
    </location>
</feature>
<evidence type="ECO:0000313" key="2">
    <source>
        <dbReference type="EMBL" id="KKW26430.1"/>
    </source>
</evidence>
<protein>
    <recommendedName>
        <fullName evidence="1">Bacterial spore germination immunoglobulin-like domain-containing protein</fullName>
    </recommendedName>
</protein>
<organism evidence="2 3">
    <name type="scientific">candidate division Kazan bacterium GW2011_GWB1_52_7</name>
    <dbReference type="NCBI Taxonomy" id="1620414"/>
    <lineage>
        <taxon>Bacteria</taxon>
        <taxon>Bacteria division Kazan-3B-28</taxon>
    </lineage>
</organism>